<evidence type="ECO:0000313" key="3">
    <source>
        <dbReference type="EMBL" id="SDW36544.1"/>
    </source>
</evidence>
<sequence>MADPNLANFNGRLKRIHDAYQRGARFETADTARHQRRHRARRPWGALLRPLLIVLVAVFGLKTMIYSHLGASAYQARVTEMRAATGFTHYGAVLMQADPVTRFLAASTKRLLR</sequence>
<keyword evidence="1" id="KW-0812">Transmembrane</keyword>
<dbReference type="EMBL" id="BNAB01000003">
    <property type="protein sequence ID" value="GHE00134.1"/>
    <property type="molecule type" value="Genomic_DNA"/>
</dbReference>
<keyword evidence="1" id="KW-0472">Membrane</keyword>
<evidence type="ECO:0000256" key="1">
    <source>
        <dbReference type="SAM" id="Phobius"/>
    </source>
</evidence>
<evidence type="ECO:0000313" key="2">
    <source>
        <dbReference type="EMBL" id="GHE00134.1"/>
    </source>
</evidence>
<gene>
    <name evidence="2" type="ORF">GCM10008024_10630</name>
    <name evidence="3" type="ORF">SAMN05444006_10328</name>
</gene>
<keyword evidence="1" id="KW-1133">Transmembrane helix</keyword>
<name>A0AAN4ZYP4_9RHOB</name>
<proteinExistence type="predicted"/>
<reference evidence="3 4" key="2">
    <citation type="submission" date="2016-10" db="EMBL/GenBank/DDBJ databases">
        <authorList>
            <person name="Varghese N."/>
            <person name="Submissions S."/>
        </authorList>
    </citation>
    <scope>NUCLEOTIDE SEQUENCE [LARGE SCALE GENOMIC DNA]</scope>
    <source>
        <strain evidence="3 4">DSM 24802</strain>
    </source>
</reference>
<reference evidence="2" key="1">
    <citation type="journal article" date="2014" name="Int. J. Syst. Evol. Microbiol.">
        <title>Complete genome sequence of Corynebacterium casei LMG S-19264T (=DSM 44701T), isolated from a smear-ripened cheese.</title>
        <authorList>
            <consortium name="US DOE Joint Genome Institute (JGI-PGF)"/>
            <person name="Walter F."/>
            <person name="Albersmeier A."/>
            <person name="Kalinowski J."/>
            <person name="Ruckert C."/>
        </authorList>
    </citation>
    <scope>NUCLEOTIDE SEQUENCE</scope>
    <source>
        <strain evidence="2">CGMCC 1.10859</strain>
    </source>
</reference>
<accession>A0AAN4ZYP4</accession>
<evidence type="ECO:0000313" key="5">
    <source>
        <dbReference type="Proteomes" id="UP000634647"/>
    </source>
</evidence>
<organism evidence="2 5">
    <name type="scientific">Allgaiera indica</name>
    <dbReference type="NCBI Taxonomy" id="765699"/>
    <lineage>
        <taxon>Bacteria</taxon>
        <taxon>Pseudomonadati</taxon>
        <taxon>Pseudomonadota</taxon>
        <taxon>Alphaproteobacteria</taxon>
        <taxon>Rhodobacterales</taxon>
        <taxon>Paracoccaceae</taxon>
        <taxon>Allgaiera</taxon>
    </lineage>
</organism>
<dbReference type="Proteomes" id="UP000634647">
    <property type="component" value="Unassembled WGS sequence"/>
</dbReference>
<keyword evidence="4" id="KW-1185">Reference proteome</keyword>
<dbReference type="RefSeq" id="WP_035841899.1">
    <property type="nucleotide sequence ID" value="NZ_BNAB01000003.1"/>
</dbReference>
<protein>
    <submittedName>
        <fullName evidence="2">Uncharacterized protein</fullName>
    </submittedName>
</protein>
<feature type="transmembrane region" description="Helical" evidence="1">
    <location>
        <begin position="46"/>
        <end position="67"/>
    </location>
</feature>
<dbReference type="Proteomes" id="UP000199541">
    <property type="component" value="Unassembled WGS sequence"/>
</dbReference>
<reference evidence="2" key="3">
    <citation type="submission" date="2023-06" db="EMBL/GenBank/DDBJ databases">
        <authorList>
            <person name="Sun Q."/>
            <person name="Zhou Y."/>
        </authorList>
    </citation>
    <scope>NUCLEOTIDE SEQUENCE</scope>
    <source>
        <strain evidence="2">CGMCC 1.10859</strain>
    </source>
</reference>
<comment type="caution">
    <text evidence="2">The sequence shown here is derived from an EMBL/GenBank/DDBJ whole genome shotgun (WGS) entry which is preliminary data.</text>
</comment>
<evidence type="ECO:0000313" key="4">
    <source>
        <dbReference type="Proteomes" id="UP000199541"/>
    </source>
</evidence>
<dbReference type="EMBL" id="FNOB01000003">
    <property type="protein sequence ID" value="SDW36544.1"/>
    <property type="molecule type" value="Genomic_DNA"/>
</dbReference>
<dbReference type="AlphaFoldDB" id="A0AAN4ZYP4"/>